<evidence type="ECO:0000313" key="2">
    <source>
        <dbReference type="EMBL" id="ADO00847.1"/>
    </source>
</evidence>
<sequence length="90" mass="10201">MTFTRFQQSSQPPSGGCEKSMLKEIFIGLVVFYQRFISPLKAPSCRFYPTCSHYSLQALEKYGPVKGLWLTAARVLKCHPFHPGGYDPVK</sequence>
<comment type="function">
    <text evidence="1">Could be involved in insertion of integral membrane proteins into the membrane.</text>
</comment>
<dbReference type="STRING" id="404380.Gbem_4147"/>
<dbReference type="EMBL" id="CP001124">
    <property type="protein sequence ID" value="ADO00847.1"/>
    <property type="molecule type" value="Genomic_DNA"/>
</dbReference>
<keyword evidence="3" id="KW-1185">Reference proteome</keyword>
<gene>
    <name evidence="2" type="ordered locus">Gbem_4147</name>
</gene>
<organism evidence="2 3">
    <name type="scientific">Citrifermentans bemidjiense (strain ATCC BAA-1014 / DSM 16622 / JCM 12645 / Bem)</name>
    <name type="common">Geobacter bemidjiensis</name>
    <dbReference type="NCBI Taxonomy" id="404380"/>
    <lineage>
        <taxon>Bacteria</taxon>
        <taxon>Pseudomonadati</taxon>
        <taxon>Thermodesulfobacteriota</taxon>
        <taxon>Desulfuromonadia</taxon>
        <taxon>Geobacterales</taxon>
        <taxon>Geobacteraceae</taxon>
        <taxon>Citrifermentans</taxon>
    </lineage>
</organism>
<name>E1P6F2_CITBB</name>
<dbReference type="Proteomes" id="UP000008825">
    <property type="component" value="Chromosome"/>
</dbReference>
<dbReference type="GO" id="GO:0005886">
    <property type="term" value="C:plasma membrane"/>
    <property type="evidence" value="ECO:0007669"/>
    <property type="project" value="UniProtKB-SubCell"/>
</dbReference>
<dbReference type="PANTHER" id="PTHR33383">
    <property type="entry name" value="MEMBRANE PROTEIN INSERTION EFFICIENCY FACTOR-RELATED"/>
    <property type="match status" value="1"/>
</dbReference>
<keyword evidence="1" id="KW-1003">Cell membrane</keyword>
<keyword evidence="1" id="KW-0472">Membrane</keyword>
<dbReference type="HAMAP" id="MF_00386">
    <property type="entry name" value="UPF0161_YidD"/>
    <property type="match status" value="1"/>
</dbReference>
<proteinExistence type="inferred from homology"/>
<comment type="similarity">
    <text evidence="1">Belongs to the UPF0161 family.</text>
</comment>
<comment type="subcellular location">
    <subcellularLocation>
        <location evidence="1">Cell inner membrane</location>
        <topology evidence="1">Peripheral membrane protein</topology>
        <orientation evidence="1">Cytoplasmic side</orientation>
    </subcellularLocation>
</comment>
<dbReference type="AlphaFoldDB" id="E1P6F2"/>
<dbReference type="KEGG" id="gbm:Gbem_4147"/>
<accession>E1P6F2</accession>
<reference evidence="2 3" key="1">
    <citation type="submission" date="2008-07" db="EMBL/GenBank/DDBJ databases">
        <title>Complete sequence of Geobacter bemidjiensis BEM.</title>
        <authorList>
            <consortium name="US DOE Joint Genome Institute"/>
            <person name="Lucas S."/>
            <person name="Copeland A."/>
            <person name="Lapidus A."/>
            <person name="Glavina del Rio T."/>
            <person name="Dalin E."/>
            <person name="Tice H."/>
            <person name="Bruce D."/>
            <person name="Goodwin L."/>
            <person name="Pitluck S."/>
            <person name="Kiss H."/>
            <person name="Brettin T."/>
            <person name="Detter J.C."/>
            <person name="Han C."/>
            <person name="Kuske C.R."/>
            <person name="Schmutz J."/>
            <person name="Larimer F."/>
            <person name="Land M."/>
            <person name="Hauser L."/>
            <person name="Kyrpides N."/>
            <person name="Lykidis A."/>
            <person name="Lovley D."/>
            <person name="Richardson P."/>
        </authorList>
    </citation>
    <scope>NUCLEOTIDE SEQUENCE [LARGE SCALE GENOMIC DNA]</scope>
    <source>
        <strain evidence="3">ATCC BAA-1014 / DSM 16622 / JCM 12645 / Bem</strain>
    </source>
</reference>
<dbReference type="NCBIfam" id="TIGR00278">
    <property type="entry name" value="membrane protein insertion efficiency factor YidD"/>
    <property type="match status" value="1"/>
</dbReference>
<evidence type="ECO:0000313" key="3">
    <source>
        <dbReference type="Proteomes" id="UP000008825"/>
    </source>
</evidence>
<dbReference type="InterPro" id="IPR002696">
    <property type="entry name" value="Membr_insert_effic_factor_YidD"/>
</dbReference>
<dbReference type="PANTHER" id="PTHR33383:SF1">
    <property type="entry name" value="MEMBRANE PROTEIN INSERTION EFFICIENCY FACTOR-RELATED"/>
    <property type="match status" value="1"/>
</dbReference>
<keyword evidence="1" id="KW-0997">Cell inner membrane</keyword>
<reference evidence="2 3" key="2">
    <citation type="journal article" date="2010" name="BMC Genomics">
        <title>The genome of Geobacter bemidjiensis, exemplar for the subsurface clade of Geobacter species that predominate in Fe(III)-reducing subsurface environments.</title>
        <authorList>
            <person name="Aklujkar M."/>
            <person name="Young N.D."/>
            <person name="Holmes D."/>
            <person name="Chavan M."/>
            <person name="Risso C."/>
            <person name="Kiss H.E."/>
            <person name="Han C.S."/>
            <person name="Land M.L."/>
            <person name="Lovley D.R."/>
        </authorList>
    </citation>
    <scope>NUCLEOTIDE SEQUENCE [LARGE SCALE GENOMIC DNA]</scope>
    <source>
        <strain evidence="3">ATCC BAA-1014 / DSM 16622 / JCM 12645 / Bem</strain>
    </source>
</reference>
<dbReference type="SMART" id="SM01234">
    <property type="entry name" value="Haemolytic"/>
    <property type="match status" value="1"/>
</dbReference>
<protein>
    <recommendedName>
        <fullName evidence="1">Putative membrane protein insertion efficiency factor</fullName>
    </recommendedName>
</protein>
<dbReference type="eggNOG" id="COG0759">
    <property type="taxonomic scope" value="Bacteria"/>
</dbReference>
<dbReference type="HOGENOM" id="CLU_144811_6_1_7"/>
<evidence type="ECO:0000256" key="1">
    <source>
        <dbReference type="HAMAP-Rule" id="MF_00386"/>
    </source>
</evidence>
<dbReference type="Pfam" id="PF01809">
    <property type="entry name" value="YidD"/>
    <property type="match status" value="1"/>
</dbReference>